<comment type="subcellular location">
    <subcellularLocation>
        <location evidence="1">Membrane</location>
        <topology evidence="1">Multi-pass membrane protein</topology>
    </subcellularLocation>
</comment>
<accession>A0A4Y8X385</accession>
<dbReference type="InterPro" id="IPR051533">
    <property type="entry name" value="WaaL-like"/>
</dbReference>
<dbReference type="OrthoDB" id="3767297at2"/>
<evidence type="ECO:0000259" key="5">
    <source>
        <dbReference type="Pfam" id="PF04932"/>
    </source>
</evidence>
<protein>
    <submittedName>
        <fullName evidence="6">O-antigen ligase</fullName>
    </submittedName>
</protein>
<keyword evidence="7" id="KW-1185">Reference proteome</keyword>
<dbReference type="Proteomes" id="UP000560081">
    <property type="component" value="Unassembled WGS sequence"/>
</dbReference>
<dbReference type="GO" id="GO:0016020">
    <property type="term" value="C:membrane"/>
    <property type="evidence" value="ECO:0007669"/>
    <property type="project" value="UniProtKB-SubCell"/>
</dbReference>
<evidence type="ECO:0000313" key="7">
    <source>
        <dbReference type="Proteomes" id="UP000560081"/>
    </source>
</evidence>
<dbReference type="RefSeq" id="WP_135029057.1">
    <property type="nucleotide sequence ID" value="NZ_BMLA01000002.1"/>
</dbReference>
<comment type="caution">
    <text evidence="6">The sequence shown here is derived from an EMBL/GenBank/DDBJ whole genome shotgun (WGS) entry which is preliminary data.</text>
</comment>
<evidence type="ECO:0000313" key="6">
    <source>
        <dbReference type="EMBL" id="MBB4883269.1"/>
    </source>
</evidence>
<name>A0A4Y8X385_9MICC</name>
<keyword evidence="4" id="KW-0472">Membrane</keyword>
<keyword evidence="2" id="KW-0812">Transmembrane</keyword>
<evidence type="ECO:0000256" key="4">
    <source>
        <dbReference type="ARBA" id="ARBA00023136"/>
    </source>
</evidence>
<dbReference type="PANTHER" id="PTHR37422">
    <property type="entry name" value="TEICHURONIC ACID BIOSYNTHESIS PROTEIN TUAE"/>
    <property type="match status" value="1"/>
</dbReference>
<keyword evidence="6" id="KW-0436">Ligase</keyword>
<dbReference type="EMBL" id="JACHMC010000001">
    <property type="protein sequence ID" value="MBB4883269.1"/>
    <property type="molecule type" value="Genomic_DNA"/>
</dbReference>
<evidence type="ECO:0000256" key="3">
    <source>
        <dbReference type="ARBA" id="ARBA00022989"/>
    </source>
</evidence>
<keyword evidence="3" id="KW-1133">Transmembrane helix</keyword>
<organism evidence="6 7">
    <name type="scientific">Micrococcus flavus</name>
    <dbReference type="NCBI Taxonomy" id="384602"/>
    <lineage>
        <taxon>Bacteria</taxon>
        <taxon>Bacillati</taxon>
        <taxon>Actinomycetota</taxon>
        <taxon>Actinomycetes</taxon>
        <taxon>Micrococcales</taxon>
        <taxon>Micrococcaceae</taxon>
        <taxon>Micrococcus</taxon>
    </lineage>
</organism>
<dbReference type="PANTHER" id="PTHR37422:SF21">
    <property type="entry name" value="EXOQ-LIKE PROTEIN"/>
    <property type="match status" value="1"/>
</dbReference>
<reference evidence="6 7" key="1">
    <citation type="submission" date="2020-08" db="EMBL/GenBank/DDBJ databases">
        <title>Sequencing the genomes of 1000 actinobacteria strains.</title>
        <authorList>
            <person name="Klenk H.-P."/>
        </authorList>
    </citation>
    <scope>NUCLEOTIDE SEQUENCE [LARGE SCALE GENOMIC DNA]</scope>
    <source>
        <strain evidence="6 7">DSM 19079</strain>
    </source>
</reference>
<dbReference type="GO" id="GO:0016874">
    <property type="term" value="F:ligase activity"/>
    <property type="evidence" value="ECO:0007669"/>
    <property type="project" value="UniProtKB-KW"/>
</dbReference>
<evidence type="ECO:0000256" key="2">
    <source>
        <dbReference type="ARBA" id="ARBA00022692"/>
    </source>
</evidence>
<proteinExistence type="predicted"/>
<feature type="domain" description="O-antigen ligase-related" evidence="5">
    <location>
        <begin position="214"/>
        <end position="339"/>
    </location>
</feature>
<dbReference type="Pfam" id="PF04932">
    <property type="entry name" value="Wzy_C"/>
    <property type="match status" value="1"/>
</dbReference>
<evidence type="ECO:0000256" key="1">
    <source>
        <dbReference type="ARBA" id="ARBA00004141"/>
    </source>
</evidence>
<dbReference type="InterPro" id="IPR007016">
    <property type="entry name" value="O-antigen_ligase-rel_domated"/>
</dbReference>
<sequence>MARSLSGPRVEDPRYREVMAERTNHAHELSRGVSAWSTGALERHPLRLPELVLGFLLALEVYPLPLGPFSVPVNEAAMMTLLGLAILRRSARDTSRLGVTALLAGGVLLYLAGLSLAQGIPDADWLRRLVRMAALTALVGCFAGRRLSLRSVLVGLLTAMAVNVPLFYLGLVPAPYGGFLTGFLADKNVAGLYYAAIPVLALPYIRTPQRRLLVLLAAAVCLFLTGSRTSMAAFACAVVWVWLTPRLGPVLRIGLLLALGWAVAYAEDNLARIGIFSDRDGTDWFRGRIHDATALKVEGTPWTGRGLTEAHVTLDEDGSSWLFHNSYAGLYVEGGAILFGAMLLAYAVYGLRLTSGRLRTPPRVAVEAAAVVVLVTATQLGEVFVTIPSMLILAAGVGLALTEAETAAEEQITDRRREQILEQARARFA</sequence>
<gene>
    <name evidence="6" type="ORF">BJ976_001620</name>
</gene>
<dbReference type="AlphaFoldDB" id="A0A4Y8X385"/>